<evidence type="ECO:0000256" key="4">
    <source>
        <dbReference type="ARBA" id="ARBA00022722"/>
    </source>
</evidence>
<dbReference type="PANTHER" id="PTHR11081">
    <property type="entry name" value="FLAP ENDONUCLEASE FAMILY MEMBER"/>
    <property type="match status" value="1"/>
</dbReference>
<reference evidence="21 22" key="1">
    <citation type="submission" date="2016-02" db="EMBL/GenBank/DDBJ databases">
        <title>Genome analysis of coral dinoflagellate symbionts highlights evolutionary adaptations to a symbiotic lifestyle.</title>
        <authorList>
            <person name="Aranda M."/>
            <person name="Li Y."/>
            <person name="Liew Y.J."/>
            <person name="Baumgarten S."/>
            <person name="Simakov O."/>
            <person name="Wilson M."/>
            <person name="Piel J."/>
            <person name="Ashoor H."/>
            <person name="Bougouffa S."/>
            <person name="Bajic V.B."/>
            <person name="Ryu T."/>
            <person name="Ravasi T."/>
            <person name="Bayer T."/>
            <person name="Micklem G."/>
            <person name="Kim H."/>
            <person name="Bhak J."/>
            <person name="Lajeunesse T.C."/>
            <person name="Voolstra C.R."/>
        </authorList>
    </citation>
    <scope>NUCLEOTIDE SEQUENCE [LARGE SCALE GENOMIC DNA]</scope>
    <source>
        <strain evidence="21 22">CCMP2467</strain>
    </source>
</reference>
<dbReference type="PANTHER" id="PTHR11081:SF9">
    <property type="entry name" value="FLAP ENDONUCLEASE 1"/>
    <property type="match status" value="1"/>
</dbReference>
<dbReference type="GO" id="GO:0005509">
    <property type="term" value="F:calcium ion binding"/>
    <property type="evidence" value="ECO:0007669"/>
    <property type="project" value="InterPro"/>
</dbReference>
<dbReference type="CDD" id="cd09907">
    <property type="entry name" value="H3TH_FEN1-Euk"/>
    <property type="match status" value="1"/>
</dbReference>
<comment type="cofactor">
    <cofactor evidence="1">
        <name>Mg(2+)</name>
        <dbReference type="ChEBI" id="CHEBI:18420"/>
    </cofactor>
</comment>
<keyword evidence="6 21" id="KW-0255">Endonuclease</keyword>
<keyword evidence="7" id="KW-0227">DNA damage</keyword>
<evidence type="ECO:0000256" key="17">
    <source>
        <dbReference type="ARBA" id="ARBA00063178"/>
    </source>
</evidence>
<evidence type="ECO:0000256" key="15">
    <source>
        <dbReference type="ARBA" id="ARBA00029382"/>
    </source>
</evidence>
<evidence type="ECO:0000256" key="1">
    <source>
        <dbReference type="ARBA" id="ARBA00001946"/>
    </source>
</evidence>
<evidence type="ECO:0000256" key="16">
    <source>
        <dbReference type="ARBA" id="ARBA00034726"/>
    </source>
</evidence>
<proteinExistence type="inferred from homology"/>
<dbReference type="SMART" id="SM00054">
    <property type="entry name" value="EFh"/>
    <property type="match status" value="4"/>
</dbReference>
<evidence type="ECO:0000256" key="3">
    <source>
        <dbReference type="ARBA" id="ARBA00022705"/>
    </source>
</evidence>
<dbReference type="FunFam" id="1.10.150.20:FF:000009">
    <property type="entry name" value="Flap endonuclease 1"/>
    <property type="match status" value="1"/>
</dbReference>
<dbReference type="SUPFAM" id="SSF47473">
    <property type="entry name" value="EF-hand"/>
    <property type="match status" value="1"/>
</dbReference>
<name>A0A1Q9EX95_SYMMI</name>
<dbReference type="PRINTS" id="PR00853">
    <property type="entry name" value="XPGRADSUPER"/>
</dbReference>
<dbReference type="InterPro" id="IPR008918">
    <property type="entry name" value="HhH2"/>
</dbReference>
<dbReference type="Gene3D" id="1.10.150.20">
    <property type="entry name" value="5' to 3' exonuclease, C-terminal subdomain"/>
    <property type="match status" value="1"/>
</dbReference>
<dbReference type="GO" id="GO:0017108">
    <property type="term" value="F:5'-flap endonuclease activity"/>
    <property type="evidence" value="ECO:0007669"/>
    <property type="project" value="TreeGrafter"/>
</dbReference>
<keyword evidence="12" id="KW-0496">Mitochondrion</keyword>
<evidence type="ECO:0000256" key="10">
    <source>
        <dbReference type="ARBA" id="ARBA00022839"/>
    </source>
</evidence>
<evidence type="ECO:0000256" key="9">
    <source>
        <dbReference type="ARBA" id="ARBA00022837"/>
    </source>
</evidence>
<keyword evidence="18" id="KW-0175">Coiled coil</keyword>
<comment type="caution">
    <text evidence="21">The sequence shown here is derived from an EMBL/GenBank/DDBJ whole genome shotgun (WGS) entry which is preliminary data.</text>
</comment>
<protein>
    <submittedName>
        <fullName evidence="21">Flap endonuclease 1</fullName>
    </submittedName>
</protein>
<evidence type="ECO:0000313" key="22">
    <source>
        <dbReference type="Proteomes" id="UP000186817"/>
    </source>
</evidence>
<comment type="subunit">
    <text evidence="17">Interacts with PCNA1 and PCNA2. Three molecules of FEN1 bind to one PCNA trimer with each molecule binding to one PCNA monomer. PCNA stimulates the nuclease activity without altering cleavage specificity.</text>
</comment>
<evidence type="ECO:0000256" key="5">
    <source>
        <dbReference type="ARBA" id="ARBA00022723"/>
    </source>
</evidence>
<keyword evidence="10" id="KW-0269">Exonuclease</keyword>
<dbReference type="OrthoDB" id="416204at2759"/>
<keyword evidence="2" id="KW-0597">Phosphoprotein</keyword>
<evidence type="ECO:0000256" key="2">
    <source>
        <dbReference type="ARBA" id="ARBA00022553"/>
    </source>
</evidence>
<evidence type="ECO:0000256" key="14">
    <source>
        <dbReference type="ARBA" id="ARBA00023242"/>
    </source>
</evidence>
<dbReference type="GO" id="GO:0003677">
    <property type="term" value="F:DNA binding"/>
    <property type="evidence" value="ECO:0007669"/>
    <property type="project" value="InterPro"/>
</dbReference>
<dbReference type="SMART" id="SM00484">
    <property type="entry name" value="XPGI"/>
    <property type="match status" value="1"/>
</dbReference>
<keyword evidence="3" id="KW-0235">DNA replication</keyword>
<dbReference type="Pfam" id="PF00867">
    <property type="entry name" value="XPG_I"/>
    <property type="match status" value="1"/>
</dbReference>
<keyword evidence="4" id="KW-0540">Nuclease</keyword>
<dbReference type="Proteomes" id="UP000186817">
    <property type="component" value="Unassembled WGS sequence"/>
</dbReference>
<keyword evidence="13" id="KW-0234">DNA repair</keyword>
<keyword evidence="8" id="KW-0378">Hydrolase</keyword>
<keyword evidence="5" id="KW-0479">Metal-binding</keyword>
<dbReference type="PROSITE" id="PS00018">
    <property type="entry name" value="EF_HAND_1"/>
    <property type="match status" value="3"/>
</dbReference>
<dbReference type="Gene3D" id="1.10.238.10">
    <property type="entry name" value="EF-hand"/>
    <property type="match status" value="2"/>
</dbReference>
<comment type="similarity">
    <text evidence="16">Belongs to the XPG/RAD2 endonuclease family. FEN1 subfamily.</text>
</comment>
<comment type="function">
    <text evidence="15">Structure-specific nuclease with 5'-flap endonuclease and 5'-3' exonuclease activities involved in DNA replication and repair. During DNA replication, cleaves the 5'-overhanging flap structure that is generated by displacement synthesis when DNA polymerase encounters the 5'-end of a downstream Okazaki fragment. It enters the flap from the 5'-end and then tracks to cleave the flap base, leaving a nick for ligation. Also involved in the long patch base excision repair (LP-BER) pathway, by cleaving within the apurinic/apyrimidinic (AP) site-terminated flap. Acts as a genome stabilization factor that prevents flaps from equilibrating into structures that lead to duplications and deletions. Also possesses 5'-3' exonuclease activity on nicked or gapped double-stranded DNA, and exhibits RNase H activity. Also involved in replication and repair of rDNA and in repairing mitochondrial DNA.</text>
</comment>
<dbReference type="InterPro" id="IPR006085">
    <property type="entry name" value="XPG_DNA_repair_N"/>
</dbReference>
<dbReference type="Pfam" id="PF00752">
    <property type="entry name" value="XPG_N"/>
    <property type="match status" value="1"/>
</dbReference>
<sequence>MADFCEEAEDESTPMSKGSFSANAALNPENKEAYDAAGNMTGYSHSESVSEQETSPALEKGREEQPKEAPGTRDFCFNADLPPGIVDIFVSSCSWRRRLRSTVFMRRPRPEFTKRCGSLNIQNDDADVVSTASIREYYKATVATASRVMMMSPVANQMYQQQFDFDGYSYLSLSGVKMAAAAVGARRGRNRGQLIKAEQELARRAQENELKRQQNEVAKSIMEKYDSDNSGALSPKELKRMLRDYSQHRFKMEVQPSAEDLIFLFRLFDSKPDGVIDRDEVMSIVGAWGEFMKQKQLVQNLAMKFDKDADNQIDLVELQDILDATNKKPVKPEITQWVMREADVSGNGSLNHLELARALCTFELLSKGEPKLRKDLQAGIVIDDDLPTPAKSSFCTVQRVVLLLVRQQQQQWNFIKNTSLELESVAQSLAALHASRPGRACGTRDMGIKQLGKYLKTAAPDEMNRHRCANEYKGTTVAIDASPCLYQCLTAMGDTPAGAIPGSAEDTSHIAGLLRRTVRLLELGFKPIFVFDGDAPELKKAHVFLPNPLHRLALRYNESSMGFCAPCAILTLQAMSHDGLGRISEIEGTLGNDDGLDPMTKDMDIQEFHVHLQRTFGGDPEKLKEWYKSEGFLCGYPLLPGRKEPMSEEDAAASFLEVFGPLATRWAAIGLVSEASATSSQILANRDRWGAALVVIRYMDGKNGNCMWRNRWAKQARGTVLFANPEDISDVRVLNFKLPRGAEVKTFLHTERGVSETQDFVGNAYNHLDDWTIKTCDCLRMGGKIRGHLSFKGDGSLMTFTLVTGSAAELWQPILELWGSPWVRAWNDLCRNVCAEDGVSETLVLVPATNGVAMMDDFMVSYMTTGLLVGTGAASRDALLEVERRGGTAVDALWQHGAEFVRSLVRFRLGGAFALKETVTLSFEVMVAHLRGLFGDRYHSELAVSYDRDRAVFLGASCALQFYPHYCFEHPFEEPLYWPVSHSDDVAKMLTALEKLARTEISKEEFFADCPPASQTCEDAIIDYEGWVFHVSLGPWDENLEATPKESAPGTLYTKIKTPLYYRFHKVWKGPEGRAETLEVAPLVQQTFPKAKRLLEVFATGALQLRMEKIMDQVTRLFDFDDPENALLAHMRARDSGAKGSPLQGFGDRPYETQCKIAMNAKTSPFAEILMARFAEEFSFVKGEDRELKVALKGMVMKMQPWAPLLRGYDPTDPLFEPLVVLVQREQSRARSREQLEEAKAAGDDDGVKRHVARLVKATPRHNDEAMQLLRLMGVPAVQAPGEAEALCAELATAGHAHAAATEDFDALVFGAPRLLRNLHRAAASPQIPLVQDIQLKSLLAALTFTQAEFVDFCILAGCDYLTTISKVGIVTARKLMQEHRSIEAILEKLDRKKYEVPEDWNYQAARSCFGSSSMKDVNIATLQETAVQAGPLRKLLIERYNLAQELVDDCMRRLMAVKPPPLPPRPMSTRAPPRSGTMQRGANQRRPATPQGPGKHALQTAFQQGKRKSLNEASPLKRRRVSAVMALKGLLGADIVLSDEMPIDQLECLRQQMEQDLGDVHTID</sequence>
<dbReference type="FunFam" id="3.40.50.1010:FF:000016">
    <property type="entry name" value="Flap endonuclease 1"/>
    <property type="match status" value="1"/>
</dbReference>
<dbReference type="Gene3D" id="3.40.50.1010">
    <property type="entry name" value="5'-nuclease"/>
    <property type="match status" value="2"/>
</dbReference>
<evidence type="ECO:0000256" key="12">
    <source>
        <dbReference type="ARBA" id="ARBA00023128"/>
    </source>
</evidence>
<keyword evidence="11" id="KW-0460">Magnesium</keyword>
<evidence type="ECO:0000259" key="20">
    <source>
        <dbReference type="PROSITE" id="PS50222"/>
    </source>
</evidence>
<dbReference type="InterPro" id="IPR018247">
    <property type="entry name" value="EF_Hand_1_Ca_BS"/>
</dbReference>
<dbReference type="SUPFAM" id="SSF47807">
    <property type="entry name" value="5' to 3' exonuclease, C-terminal subdomain"/>
    <property type="match status" value="1"/>
</dbReference>
<evidence type="ECO:0000256" key="11">
    <source>
        <dbReference type="ARBA" id="ARBA00022842"/>
    </source>
</evidence>
<evidence type="ECO:0000256" key="18">
    <source>
        <dbReference type="SAM" id="Coils"/>
    </source>
</evidence>
<feature type="domain" description="EF-hand" evidence="20">
    <location>
        <begin position="293"/>
        <end position="328"/>
    </location>
</feature>
<keyword evidence="9" id="KW-0106">Calcium</keyword>
<evidence type="ECO:0000256" key="13">
    <source>
        <dbReference type="ARBA" id="ARBA00023204"/>
    </source>
</evidence>
<dbReference type="InterPro" id="IPR036279">
    <property type="entry name" value="5-3_exonuclease_C_sf"/>
</dbReference>
<gene>
    <name evidence="21" type="primary">Fen1</name>
    <name evidence="21" type="ORF">AK812_SmicGene4171</name>
</gene>
<dbReference type="InterPro" id="IPR002048">
    <property type="entry name" value="EF_hand_dom"/>
</dbReference>
<dbReference type="PROSITE" id="PS50222">
    <property type="entry name" value="EF_HAND_2"/>
    <property type="match status" value="3"/>
</dbReference>
<feature type="compositionally biased region" description="Polar residues" evidence="19">
    <location>
        <begin position="13"/>
        <end position="24"/>
    </location>
</feature>
<dbReference type="InterPro" id="IPR029060">
    <property type="entry name" value="PIN-like_dom_sf"/>
</dbReference>
<feature type="domain" description="EF-hand" evidence="20">
    <location>
        <begin position="256"/>
        <end position="291"/>
    </location>
</feature>
<dbReference type="SMART" id="SM00485">
    <property type="entry name" value="XPGN"/>
    <property type="match status" value="1"/>
</dbReference>
<feature type="compositionally biased region" description="Basic and acidic residues" evidence="19">
    <location>
        <begin position="59"/>
        <end position="71"/>
    </location>
</feature>
<dbReference type="InterPro" id="IPR006086">
    <property type="entry name" value="XPG-I_dom"/>
</dbReference>
<dbReference type="InterPro" id="IPR011992">
    <property type="entry name" value="EF-hand-dom_pair"/>
</dbReference>
<evidence type="ECO:0000256" key="8">
    <source>
        <dbReference type="ARBA" id="ARBA00022801"/>
    </source>
</evidence>
<evidence type="ECO:0000256" key="19">
    <source>
        <dbReference type="SAM" id="MobiDB-lite"/>
    </source>
</evidence>
<dbReference type="InterPro" id="IPR006084">
    <property type="entry name" value="XPG/Rad2"/>
</dbReference>
<dbReference type="SMART" id="SM00279">
    <property type="entry name" value="HhH2"/>
    <property type="match status" value="1"/>
</dbReference>
<accession>A0A1Q9EX95</accession>
<feature type="coiled-coil region" evidence="18">
    <location>
        <begin position="194"/>
        <end position="223"/>
    </location>
</feature>
<feature type="domain" description="EF-hand" evidence="20">
    <location>
        <begin position="213"/>
        <end position="248"/>
    </location>
</feature>
<feature type="region of interest" description="Disordered" evidence="19">
    <location>
        <begin position="1"/>
        <end position="75"/>
    </location>
</feature>
<dbReference type="EMBL" id="LSRX01000051">
    <property type="protein sequence ID" value="OLQ11963.1"/>
    <property type="molecule type" value="Genomic_DNA"/>
</dbReference>
<organism evidence="21 22">
    <name type="scientific">Symbiodinium microadriaticum</name>
    <name type="common">Dinoflagellate</name>
    <name type="synonym">Zooxanthella microadriatica</name>
    <dbReference type="NCBI Taxonomy" id="2951"/>
    <lineage>
        <taxon>Eukaryota</taxon>
        <taxon>Sar</taxon>
        <taxon>Alveolata</taxon>
        <taxon>Dinophyceae</taxon>
        <taxon>Suessiales</taxon>
        <taxon>Symbiodiniaceae</taxon>
        <taxon>Symbiodinium</taxon>
    </lineage>
</organism>
<feature type="region of interest" description="Disordered" evidence="19">
    <location>
        <begin position="1458"/>
        <end position="1516"/>
    </location>
</feature>
<keyword evidence="14" id="KW-0539">Nucleus</keyword>
<dbReference type="GO" id="GO:0006281">
    <property type="term" value="P:DNA repair"/>
    <property type="evidence" value="ECO:0007669"/>
    <property type="project" value="UniProtKB-KW"/>
</dbReference>
<evidence type="ECO:0000256" key="7">
    <source>
        <dbReference type="ARBA" id="ARBA00022763"/>
    </source>
</evidence>
<dbReference type="Pfam" id="PF13499">
    <property type="entry name" value="EF-hand_7"/>
    <property type="match status" value="1"/>
</dbReference>
<evidence type="ECO:0000313" key="21">
    <source>
        <dbReference type="EMBL" id="OLQ11963.1"/>
    </source>
</evidence>
<dbReference type="GO" id="GO:0008409">
    <property type="term" value="F:5'-3' exonuclease activity"/>
    <property type="evidence" value="ECO:0007669"/>
    <property type="project" value="TreeGrafter"/>
</dbReference>
<dbReference type="GO" id="GO:0006260">
    <property type="term" value="P:DNA replication"/>
    <property type="evidence" value="ECO:0007669"/>
    <property type="project" value="UniProtKB-KW"/>
</dbReference>
<keyword evidence="22" id="KW-1185">Reference proteome</keyword>
<dbReference type="SUPFAM" id="SSF88723">
    <property type="entry name" value="PIN domain-like"/>
    <property type="match status" value="2"/>
</dbReference>
<feature type="compositionally biased region" description="Polar residues" evidence="19">
    <location>
        <begin position="41"/>
        <end position="55"/>
    </location>
</feature>
<evidence type="ECO:0000256" key="6">
    <source>
        <dbReference type="ARBA" id="ARBA00022759"/>
    </source>
</evidence>
<feature type="compositionally biased region" description="Acidic residues" evidence="19">
    <location>
        <begin position="1"/>
        <end position="12"/>
    </location>
</feature>